<feature type="non-terminal residue" evidence="3">
    <location>
        <position position="149"/>
    </location>
</feature>
<reference evidence="3" key="2">
    <citation type="journal article" date="2014" name="ISME J.">
        <title>Microbial stratification in low pH oxic and suboxic macroscopic growths along an acid mine drainage.</title>
        <authorList>
            <person name="Mendez-Garcia C."/>
            <person name="Mesa V."/>
            <person name="Sprenger R.R."/>
            <person name="Richter M."/>
            <person name="Diez M.S."/>
            <person name="Solano J."/>
            <person name="Bargiela R."/>
            <person name="Golyshina O.V."/>
            <person name="Manteca A."/>
            <person name="Ramos J.L."/>
            <person name="Gallego J.R."/>
            <person name="Llorente I."/>
            <person name="Martins Dos Santos V.A."/>
            <person name="Jensen O.N."/>
            <person name="Pelaez A.I."/>
            <person name="Sanchez J."/>
            <person name="Ferrer M."/>
        </authorList>
    </citation>
    <scope>NUCLEOTIDE SEQUENCE</scope>
</reference>
<feature type="non-terminal residue" evidence="3">
    <location>
        <position position="1"/>
    </location>
</feature>
<proteinExistence type="predicted"/>
<evidence type="ECO:0000256" key="1">
    <source>
        <dbReference type="SAM" id="MobiDB-lite"/>
    </source>
</evidence>
<name>T0Y6T2_9ZZZZ</name>
<feature type="compositionally biased region" description="Polar residues" evidence="1">
    <location>
        <begin position="67"/>
        <end position="81"/>
    </location>
</feature>
<dbReference type="InterPro" id="IPR000825">
    <property type="entry name" value="SUF_FeS_clus_asmbl_SufBD_core"/>
</dbReference>
<dbReference type="GO" id="GO:0016226">
    <property type="term" value="P:iron-sulfur cluster assembly"/>
    <property type="evidence" value="ECO:0007669"/>
    <property type="project" value="InterPro"/>
</dbReference>
<gene>
    <name evidence="3" type="ORF">B2A_13965</name>
</gene>
<evidence type="ECO:0000313" key="3">
    <source>
        <dbReference type="EMBL" id="EQD30836.1"/>
    </source>
</evidence>
<dbReference type="EMBL" id="AUZZ01010125">
    <property type="protein sequence ID" value="EQD30836.1"/>
    <property type="molecule type" value="Genomic_DNA"/>
</dbReference>
<reference evidence="3" key="1">
    <citation type="submission" date="2013-08" db="EMBL/GenBank/DDBJ databases">
        <authorList>
            <person name="Mendez C."/>
            <person name="Richter M."/>
            <person name="Ferrer M."/>
            <person name="Sanchez J."/>
        </authorList>
    </citation>
    <scope>NUCLEOTIDE SEQUENCE</scope>
</reference>
<dbReference type="Pfam" id="PF01458">
    <property type="entry name" value="SUFBD_core"/>
    <property type="match status" value="1"/>
</dbReference>
<dbReference type="InterPro" id="IPR037284">
    <property type="entry name" value="SUF_FeS_clus_asmbl_SufBD_sf"/>
</dbReference>
<dbReference type="SUPFAM" id="SSF101960">
    <property type="entry name" value="Stabilizer of iron transporter SufD"/>
    <property type="match status" value="1"/>
</dbReference>
<comment type="caution">
    <text evidence="3">The sequence shown here is derived from an EMBL/GenBank/DDBJ whole genome shotgun (WGS) entry which is preliminary data.</text>
</comment>
<protein>
    <submittedName>
        <fullName evidence="3">SUF system FeS cluster assembly, SufBD</fullName>
    </submittedName>
</protein>
<dbReference type="AlphaFoldDB" id="T0Y6T2"/>
<evidence type="ECO:0000259" key="2">
    <source>
        <dbReference type="Pfam" id="PF01458"/>
    </source>
</evidence>
<feature type="domain" description="SUF system FeS cluster assembly SufBD core" evidence="2">
    <location>
        <begin position="7"/>
        <end position="60"/>
    </location>
</feature>
<feature type="region of interest" description="Disordered" evidence="1">
    <location>
        <begin position="67"/>
        <end position="149"/>
    </location>
</feature>
<accession>T0Y6T2</accession>
<organism evidence="3">
    <name type="scientific">mine drainage metagenome</name>
    <dbReference type="NCBI Taxonomy" id="410659"/>
    <lineage>
        <taxon>unclassified sequences</taxon>
        <taxon>metagenomes</taxon>
        <taxon>ecological metagenomes</taxon>
    </lineage>
</organism>
<sequence length="149" mass="15933">CDCCSQTGARSDTIPILEILCRDVKATHSTSVAPVDPDRVFYLESRGHPTSSAVRMIGRGSSPMFWSTLRSPRCATSSTRRSPGGGTARTSPGDRATSPRFPNCRSPGPRPTPNGGSTPRCVSRAAAQPHRGRSPFARGTRLSDRADHL</sequence>